<evidence type="ECO:0000256" key="1">
    <source>
        <dbReference type="SAM" id="MobiDB-lite"/>
    </source>
</evidence>
<organism evidence="2 3">
    <name type="scientific">Zymoseptoria tritici (strain CBS 115943 / IPO323)</name>
    <name type="common">Speckled leaf blotch fungus</name>
    <name type="synonym">Septoria tritici</name>
    <dbReference type="NCBI Taxonomy" id="336722"/>
    <lineage>
        <taxon>Eukaryota</taxon>
        <taxon>Fungi</taxon>
        <taxon>Dikarya</taxon>
        <taxon>Ascomycota</taxon>
        <taxon>Pezizomycotina</taxon>
        <taxon>Dothideomycetes</taxon>
        <taxon>Dothideomycetidae</taxon>
        <taxon>Mycosphaerellales</taxon>
        <taxon>Mycosphaerellaceae</taxon>
        <taxon>Zymoseptoria</taxon>
    </lineage>
</organism>
<reference evidence="2 3" key="1">
    <citation type="journal article" date="2011" name="PLoS Genet.">
        <title>Finished genome of the fungal wheat pathogen Mycosphaerella graminicola reveals dispensome structure, chromosome plasticity, and stealth pathogenesis.</title>
        <authorList>
            <person name="Goodwin S.B."/>
            <person name="Ben M'barek S."/>
            <person name="Dhillon B."/>
            <person name="Wittenberg A.H.J."/>
            <person name="Crane C.F."/>
            <person name="Hane J.K."/>
            <person name="Foster A.J."/>
            <person name="Van der Lee T.A.J."/>
            <person name="Grimwood J."/>
            <person name="Aerts A."/>
            <person name="Antoniw J."/>
            <person name="Bailey A."/>
            <person name="Bluhm B."/>
            <person name="Bowler J."/>
            <person name="Bristow J."/>
            <person name="van der Burgt A."/>
            <person name="Canto-Canche B."/>
            <person name="Churchill A.C.L."/>
            <person name="Conde-Ferraez L."/>
            <person name="Cools H.J."/>
            <person name="Coutinho P.M."/>
            <person name="Csukai M."/>
            <person name="Dehal P."/>
            <person name="De Wit P."/>
            <person name="Donzelli B."/>
            <person name="van de Geest H.C."/>
            <person name="van Ham R.C.H.J."/>
            <person name="Hammond-Kosack K.E."/>
            <person name="Henrissat B."/>
            <person name="Kilian A."/>
            <person name="Kobayashi A.K."/>
            <person name="Koopmann E."/>
            <person name="Kourmpetis Y."/>
            <person name="Kuzniar A."/>
            <person name="Lindquist E."/>
            <person name="Lombard V."/>
            <person name="Maliepaard C."/>
            <person name="Martins N."/>
            <person name="Mehrabi R."/>
            <person name="Nap J.P.H."/>
            <person name="Ponomarenko A."/>
            <person name="Rudd J.J."/>
            <person name="Salamov A."/>
            <person name="Schmutz J."/>
            <person name="Schouten H.J."/>
            <person name="Shapiro H."/>
            <person name="Stergiopoulos I."/>
            <person name="Torriani S.F.F."/>
            <person name="Tu H."/>
            <person name="de Vries R.P."/>
            <person name="Waalwijk C."/>
            <person name="Ware S.B."/>
            <person name="Wiebenga A."/>
            <person name="Zwiers L.-H."/>
            <person name="Oliver R.P."/>
            <person name="Grigoriev I.V."/>
            <person name="Kema G.H.J."/>
        </authorList>
    </citation>
    <scope>NUCLEOTIDE SEQUENCE [LARGE SCALE GENOMIC DNA]</scope>
    <source>
        <strain evidence="3">CBS 115943 / IPO323</strain>
    </source>
</reference>
<feature type="region of interest" description="Disordered" evidence="1">
    <location>
        <begin position="1"/>
        <end position="162"/>
    </location>
</feature>
<dbReference type="OrthoDB" id="3650678at2759"/>
<feature type="compositionally biased region" description="Low complexity" evidence="1">
    <location>
        <begin position="148"/>
        <end position="161"/>
    </location>
</feature>
<keyword evidence="3" id="KW-1185">Reference proteome</keyword>
<feature type="compositionally biased region" description="Polar residues" evidence="1">
    <location>
        <begin position="81"/>
        <end position="91"/>
    </location>
</feature>
<name>F9X360_ZYMTI</name>
<dbReference type="Proteomes" id="UP000008062">
    <property type="component" value="Chromosome 2"/>
</dbReference>
<sequence length="335" mass="36824">MAPQRSSIPGPGHRSTVEGRRQVDRSARKSLPIPRAKSTAALPTYTPSTASPMQPPTIHHRSSSIAKLSSFGEPPHKRSDSVLTNGSSRSRPPSRLHTSKSHGLLTPPSSTSSRSSLLYAKDSPSSPPCALHTSSRSRPLPAAVAGRTTSAKATPKSPSSPYMNMHITDPCIPGCLIHQLSPCGHKILTPKPEPCASNCKQRSPNTPSGTPTQDAFVCAACVELHVQVHREVKRDVYQHNLEQTEVQMGKFPPDWIKQQQKYWEKVWENDMLKEKESFERLGRSCMAIPGEPIEEGMGKIVDNESVVTAVPWPPTKRPAKVRISEWRPRIGQDQL</sequence>
<protein>
    <submittedName>
        <fullName evidence="2">Uncharacterized protein</fullName>
    </submittedName>
</protein>
<evidence type="ECO:0000313" key="3">
    <source>
        <dbReference type="Proteomes" id="UP000008062"/>
    </source>
</evidence>
<dbReference type="GeneID" id="13400736"/>
<gene>
    <name evidence="2" type="ORF">MYCGRDRAFT_91101</name>
</gene>
<dbReference type="eggNOG" id="ENOG502RG8P">
    <property type="taxonomic scope" value="Eukaryota"/>
</dbReference>
<dbReference type="EMBL" id="CM001197">
    <property type="protein sequence ID" value="EGP90316.1"/>
    <property type="molecule type" value="Genomic_DNA"/>
</dbReference>
<dbReference type="RefSeq" id="XP_003855340.1">
    <property type="nucleotide sequence ID" value="XM_003855292.1"/>
</dbReference>
<dbReference type="AlphaFoldDB" id="F9X360"/>
<evidence type="ECO:0000313" key="2">
    <source>
        <dbReference type="EMBL" id="EGP90316.1"/>
    </source>
</evidence>
<dbReference type="OMA" id="TEEAFIC"/>
<dbReference type="VEuPathDB" id="FungiDB:ZTRI_2.1009"/>
<dbReference type="KEGG" id="ztr:MYCGRDRAFT_91101"/>
<feature type="compositionally biased region" description="Low complexity" evidence="1">
    <location>
        <begin position="104"/>
        <end position="118"/>
    </location>
</feature>
<dbReference type="InParanoid" id="F9X360"/>
<accession>F9X360</accession>
<dbReference type="HOGENOM" id="CLU_829513_0_0_1"/>
<feature type="compositionally biased region" description="Basic and acidic residues" evidence="1">
    <location>
        <begin position="15"/>
        <end position="27"/>
    </location>
</feature>
<proteinExistence type="predicted"/>